<dbReference type="PIRSF" id="PIRSF000521">
    <property type="entry name" value="Transaminase_4ab_Lys_Orn"/>
    <property type="match status" value="1"/>
</dbReference>
<dbReference type="InterPro" id="IPR050103">
    <property type="entry name" value="Class-III_PLP-dep_AT"/>
</dbReference>
<name>F0XAP5_GROCL</name>
<evidence type="ECO:0000256" key="2">
    <source>
        <dbReference type="ARBA" id="ARBA00004998"/>
    </source>
</evidence>
<evidence type="ECO:0000256" key="1">
    <source>
        <dbReference type="ARBA" id="ARBA00001933"/>
    </source>
</evidence>
<feature type="region of interest" description="Disordered" evidence="10">
    <location>
        <begin position="1"/>
        <end position="21"/>
    </location>
</feature>
<dbReference type="PANTHER" id="PTHR11986">
    <property type="entry name" value="AMINOTRANSFERASE CLASS III"/>
    <property type="match status" value="1"/>
</dbReference>
<dbReference type="HOGENOM" id="CLU_016922_10_3_1"/>
<reference evidence="11 12" key="1">
    <citation type="journal article" date="2011" name="Proc. Natl. Acad. Sci. U.S.A.">
        <title>Genome and transcriptome analyses of the mountain pine beetle-fungal symbiont Grosmannia clavigera, a lodgepole pine pathogen.</title>
        <authorList>
            <person name="DiGuistini S."/>
            <person name="Wang Y."/>
            <person name="Liao N.Y."/>
            <person name="Taylor G."/>
            <person name="Tanguay P."/>
            <person name="Feau N."/>
            <person name="Henrissat B."/>
            <person name="Chan S.K."/>
            <person name="Hesse-Orce U."/>
            <person name="Alamouti S.M."/>
            <person name="Tsui C.K.M."/>
            <person name="Docking R.T."/>
            <person name="Levasseur A."/>
            <person name="Haridas S."/>
            <person name="Robertson G."/>
            <person name="Birol I."/>
            <person name="Holt R.A."/>
            <person name="Marra M.A."/>
            <person name="Hamelin R.C."/>
            <person name="Hirst M."/>
            <person name="Jones S.J.M."/>
            <person name="Bohlmann J."/>
            <person name="Breuil C."/>
        </authorList>
    </citation>
    <scope>NUCLEOTIDE SEQUENCE [LARGE SCALE GENOMIC DNA]</scope>
    <source>
        <strain evidence="12">kw1407 / UAMH 11150</strain>
    </source>
</reference>
<comment type="catalytic activity">
    <reaction evidence="9">
        <text>a 2-oxocarboxylate + L-ornithine = L-glutamate 5-semialdehyde + an L-alpha-amino acid</text>
        <dbReference type="Rhea" id="RHEA:13877"/>
        <dbReference type="ChEBI" id="CHEBI:35179"/>
        <dbReference type="ChEBI" id="CHEBI:46911"/>
        <dbReference type="ChEBI" id="CHEBI:58066"/>
        <dbReference type="ChEBI" id="CHEBI:59869"/>
        <dbReference type="EC" id="2.6.1.13"/>
    </reaction>
</comment>
<dbReference type="Gene3D" id="3.90.1150.10">
    <property type="entry name" value="Aspartate Aminotransferase, domain 1"/>
    <property type="match status" value="1"/>
</dbReference>
<dbReference type="GO" id="GO:0030170">
    <property type="term" value="F:pyridoxal phosphate binding"/>
    <property type="evidence" value="ECO:0007669"/>
    <property type="project" value="InterPro"/>
</dbReference>
<dbReference type="Proteomes" id="UP000007796">
    <property type="component" value="Unassembled WGS sequence"/>
</dbReference>
<dbReference type="OrthoDB" id="10261433at2759"/>
<evidence type="ECO:0000313" key="12">
    <source>
        <dbReference type="Proteomes" id="UP000007796"/>
    </source>
</evidence>
<evidence type="ECO:0000256" key="7">
    <source>
        <dbReference type="ARBA" id="ARBA00022898"/>
    </source>
</evidence>
<dbReference type="Pfam" id="PF00202">
    <property type="entry name" value="Aminotran_3"/>
    <property type="match status" value="1"/>
</dbReference>
<evidence type="ECO:0000256" key="4">
    <source>
        <dbReference type="ARBA" id="ARBA00012924"/>
    </source>
</evidence>
<dbReference type="EC" id="2.6.1.13" evidence="4 9"/>
<keyword evidence="6 9" id="KW-0808">Transferase</keyword>
<dbReference type="PROSITE" id="PS00600">
    <property type="entry name" value="AA_TRANSFER_CLASS_3"/>
    <property type="match status" value="1"/>
</dbReference>
<dbReference type="InterPro" id="IPR015424">
    <property type="entry name" value="PyrdxlP-dep_Trfase"/>
</dbReference>
<dbReference type="STRING" id="655863.F0XAP5"/>
<keyword evidence="12" id="KW-1185">Reference proteome</keyword>
<dbReference type="InParanoid" id="F0XAP5"/>
<evidence type="ECO:0000256" key="8">
    <source>
        <dbReference type="RuleBase" id="RU003560"/>
    </source>
</evidence>
<evidence type="ECO:0000256" key="6">
    <source>
        <dbReference type="ARBA" id="ARBA00022679"/>
    </source>
</evidence>
<organism evidence="12">
    <name type="scientific">Grosmannia clavigera (strain kw1407 / UAMH 11150)</name>
    <name type="common">Blue stain fungus</name>
    <name type="synonym">Graphiocladiella clavigera</name>
    <dbReference type="NCBI Taxonomy" id="655863"/>
    <lineage>
        <taxon>Eukaryota</taxon>
        <taxon>Fungi</taxon>
        <taxon>Dikarya</taxon>
        <taxon>Ascomycota</taxon>
        <taxon>Pezizomycotina</taxon>
        <taxon>Sordariomycetes</taxon>
        <taxon>Sordariomycetidae</taxon>
        <taxon>Ophiostomatales</taxon>
        <taxon>Ophiostomataceae</taxon>
        <taxon>Leptographium</taxon>
    </lineage>
</organism>
<dbReference type="GO" id="GO:0005737">
    <property type="term" value="C:cytoplasm"/>
    <property type="evidence" value="ECO:0007669"/>
    <property type="project" value="TreeGrafter"/>
</dbReference>
<evidence type="ECO:0000256" key="10">
    <source>
        <dbReference type="SAM" id="MobiDB-lite"/>
    </source>
</evidence>
<dbReference type="InterPro" id="IPR015422">
    <property type="entry name" value="PyrdxlP-dep_Trfase_small"/>
</dbReference>
<protein>
    <recommendedName>
        <fullName evidence="4 9">Ornithine aminotransferase</fullName>
        <ecNumber evidence="4 9">2.6.1.13</ecNumber>
    </recommendedName>
</protein>
<comment type="cofactor">
    <cofactor evidence="1 9">
        <name>pyridoxal 5'-phosphate</name>
        <dbReference type="ChEBI" id="CHEBI:597326"/>
    </cofactor>
</comment>
<proteinExistence type="inferred from homology"/>
<comment type="pathway">
    <text evidence="2 9">Amino-acid biosynthesis; L-proline biosynthesis; L-glutamate 5-semialdehyde from L-ornithine: step 1/1.</text>
</comment>
<dbReference type="PANTHER" id="PTHR11986:SF18">
    <property type="entry name" value="ORNITHINE AMINOTRANSFERASE, MITOCHONDRIAL"/>
    <property type="match status" value="1"/>
</dbReference>
<dbReference type="InterPro" id="IPR015421">
    <property type="entry name" value="PyrdxlP-dep_Trfase_major"/>
</dbReference>
<dbReference type="GO" id="GO:0019544">
    <property type="term" value="P:L-arginine catabolic process to L-glutamate"/>
    <property type="evidence" value="ECO:0007669"/>
    <property type="project" value="TreeGrafter"/>
</dbReference>
<dbReference type="AlphaFoldDB" id="F0XAP5"/>
<dbReference type="CDD" id="cd00610">
    <property type="entry name" value="OAT_like"/>
    <property type="match status" value="1"/>
</dbReference>
<dbReference type="InterPro" id="IPR049704">
    <property type="entry name" value="Aminotrans_3_PPA_site"/>
</dbReference>
<evidence type="ECO:0000256" key="9">
    <source>
        <dbReference type="RuleBase" id="RU365036"/>
    </source>
</evidence>
<dbReference type="EMBL" id="GL629735">
    <property type="protein sequence ID" value="EFX05899.1"/>
    <property type="molecule type" value="Genomic_DNA"/>
</dbReference>
<keyword evidence="7 8" id="KW-0663">Pyridoxal phosphate</keyword>
<evidence type="ECO:0000313" key="11">
    <source>
        <dbReference type="EMBL" id="EFX05899.1"/>
    </source>
</evidence>
<dbReference type="GO" id="GO:0042802">
    <property type="term" value="F:identical protein binding"/>
    <property type="evidence" value="ECO:0007669"/>
    <property type="project" value="TreeGrafter"/>
</dbReference>
<dbReference type="GO" id="GO:0055129">
    <property type="term" value="P:L-proline biosynthetic process"/>
    <property type="evidence" value="ECO:0007669"/>
    <property type="project" value="UniProtKB-UniPathway"/>
</dbReference>
<comment type="similarity">
    <text evidence="3 8">Belongs to the class-III pyridoxal-phosphate-dependent aminotransferase family.</text>
</comment>
<accession>F0XAP5</accession>
<dbReference type="GO" id="GO:0010121">
    <property type="term" value="P:L-arginine catabolic process to proline via ornithine"/>
    <property type="evidence" value="ECO:0007669"/>
    <property type="project" value="TreeGrafter"/>
</dbReference>
<evidence type="ECO:0000256" key="3">
    <source>
        <dbReference type="ARBA" id="ARBA00008954"/>
    </source>
</evidence>
<dbReference type="GeneID" id="25977126"/>
<dbReference type="GO" id="GO:0004587">
    <property type="term" value="F:ornithine aminotransferase activity"/>
    <property type="evidence" value="ECO:0007669"/>
    <property type="project" value="UniProtKB-EC"/>
</dbReference>
<dbReference type="eggNOG" id="KOG1402">
    <property type="taxonomic scope" value="Eukaryota"/>
</dbReference>
<gene>
    <name evidence="11" type="ORF">CMQ_3968</name>
</gene>
<evidence type="ECO:0000256" key="5">
    <source>
        <dbReference type="ARBA" id="ARBA00022576"/>
    </source>
</evidence>
<dbReference type="UniPathway" id="UPA00098">
    <property type="reaction ID" value="UER00358"/>
</dbReference>
<dbReference type="SUPFAM" id="SSF53383">
    <property type="entry name" value="PLP-dependent transferases"/>
    <property type="match status" value="1"/>
</dbReference>
<dbReference type="FunFam" id="3.40.640.10:FF:000011">
    <property type="entry name" value="Ornithine aminotransferase"/>
    <property type="match status" value="1"/>
</dbReference>
<dbReference type="InterPro" id="IPR005814">
    <property type="entry name" value="Aminotrans_3"/>
</dbReference>
<keyword evidence="5 9" id="KW-0032">Aminotransferase</keyword>
<sequence>MMPPSLQIDESQDRSTNSIHGLTAKSEESVNKWLKYVVFESAEGSTITDVDGKKYIDFIAQFAVMSFGHSHPKIIKAAVDQLQKLPLVNTSYINPLYADFAERITKKFNYDSITSMCTGAEAVDGACKIARKWAYVKKGVPADKAIILTADSCYHGMTLSTMSMTDSILENFGRHLPNVGPFAPESGKLIKFGETDVLKETFEASGDVIAAFVVEPVQGSAGCRVPPEGYLKTVQDLCHKHNVLFICDEVQSGYCRTGTDMAYQQEAGVQPDLITLGKAVTGGLYPMSIIMGKSHVMDTLRKYEVGSTFAASTVACAAALAALDVMEEEQLSERSKRLGVVLTKAIDDANLPYVTLHQGRNRGLFQTLTVDESAPNVTARRIAALCALRGMLCGCSSNRLRFSPPLVISETEILKGKTSLAI</sequence>
<dbReference type="Gene3D" id="3.40.640.10">
    <property type="entry name" value="Type I PLP-dependent aspartate aminotransferase-like (Major domain)"/>
    <property type="match status" value="1"/>
</dbReference>
<dbReference type="RefSeq" id="XP_014175381.1">
    <property type="nucleotide sequence ID" value="XM_014319906.1"/>
</dbReference>